<evidence type="ECO:0000256" key="1">
    <source>
        <dbReference type="SAM" id="Phobius"/>
    </source>
</evidence>
<accession>A0ABU1DJQ4</accession>
<keyword evidence="3" id="KW-1185">Reference proteome</keyword>
<keyword evidence="1" id="KW-0812">Transmembrane</keyword>
<protein>
    <submittedName>
        <fullName evidence="2">Uncharacterized protein</fullName>
    </submittedName>
</protein>
<organism evidence="2 3">
    <name type="scientific">Chelatococcus sambhunathii</name>
    <dbReference type="NCBI Taxonomy" id="363953"/>
    <lineage>
        <taxon>Bacteria</taxon>
        <taxon>Pseudomonadati</taxon>
        <taxon>Pseudomonadota</taxon>
        <taxon>Alphaproteobacteria</taxon>
        <taxon>Hyphomicrobiales</taxon>
        <taxon>Chelatococcaceae</taxon>
        <taxon>Chelatococcus</taxon>
    </lineage>
</organism>
<name>A0ABU1DJQ4_9HYPH</name>
<dbReference type="RefSeq" id="WP_309394049.1">
    <property type="nucleotide sequence ID" value="NZ_JADBEO010000048.1"/>
</dbReference>
<reference evidence="2" key="1">
    <citation type="submission" date="2020-10" db="EMBL/GenBank/DDBJ databases">
        <authorList>
            <person name="Abbas A."/>
            <person name="Razzaq R."/>
            <person name="Waqas M."/>
            <person name="Abbas N."/>
            <person name="Nielsen T.K."/>
            <person name="Hansen L.H."/>
            <person name="Hussain S."/>
            <person name="Shahid M."/>
        </authorList>
    </citation>
    <scope>NUCLEOTIDE SEQUENCE</scope>
    <source>
        <strain evidence="2">S14</strain>
    </source>
</reference>
<keyword evidence="1" id="KW-1133">Transmembrane helix</keyword>
<proteinExistence type="predicted"/>
<evidence type="ECO:0000313" key="3">
    <source>
        <dbReference type="Proteomes" id="UP001181622"/>
    </source>
</evidence>
<dbReference type="EMBL" id="JADBEO010000048">
    <property type="protein sequence ID" value="MDR4308357.1"/>
    <property type="molecule type" value="Genomic_DNA"/>
</dbReference>
<gene>
    <name evidence="2" type="ORF">IHQ68_17195</name>
</gene>
<dbReference type="Proteomes" id="UP001181622">
    <property type="component" value="Unassembled WGS sequence"/>
</dbReference>
<comment type="caution">
    <text evidence="2">The sequence shown here is derived from an EMBL/GenBank/DDBJ whole genome shotgun (WGS) entry which is preliminary data.</text>
</comment>
<evidence type="ECO:0000313" key="2">
    <source>
        <dbReference type="EMBL" id="MDR4308357.1"/>
    </source>
</evidence>
<keyword evidence="1" id="KW-0472">Membrane</keyword>
<sequence>MDDLKFALSPADAELVGLALDVYATTLLLTPLGLGLDLLCSVRALRARLDEAGMLHQAVSEAMDDPDSNVVVFARA</sequence>
<feature type="transmembrane region" description="Helical" evidence="1">
    <location>
        <begin position="20"/>
        <end position="40"/>
    </location>
</feature>